<dbReference type="FunFam" id="1.10.510.10:FF:000384">
    <property type="entry name" value="G-type lectin S-receptor-like serine/threonine-protein kinase"/>
    <property type="match status" value="1"/>
</dbReference>
<evidence type="ECO:0000259" key="6">
    <source>
        <dbReference type="PROSITE" id="PS50011"/>
    </source>
</evidence>
<dbReference type="PANTHER" id="PTHR27006:SF588">
    <property type="entry name" value="PROTEIN KINASE DOMAIN-CONTAINING PROTEIN"/>
    <property type="match status" value="1"/>
</dbReference>
<dbReference type="CDD" id="cd14066">
    <property type="entry name" value="STKc_IRAK"/>
    <property type="match status" value="1"/>
</dbReference>
<sequence>MGSPWVSSSSSLWVTLGQASNVAQLVGVDALGLISMVVQAALAARRHRDACMQLAQHVELVGGLLRELELAELMRREASRRPLEQLGSALRRCYALVTACQDCGYLRRLLLGARMADELRAAQHEIDMFIRLIPLISLVDNSTNTRRVQQAAEQVDGVITEGSNHRVRFPTRVLDTTEVHVQGARELCYVGELPSVPGLQEQKTLDNKELVEFCMRTGEYYPGFTEFTYFQIVDATDNFSEKRYLGSGGFATAYKGQLPHGLVVGIKRFDHRAKLSDFSNELQLARLRHTNVIRLLGWCIHGEERILIYKFMHNGALDHHIFDRIKGPLLDWSKRLKIIKGLVEGLVYLHKHPMLSIVHRDLKPNNILLDCDMTPKVSDFGSAKTLSPDVTEERTRRVVGTSGYIAPEYASRGVYSLKSDVFSFGILVLETISGQKNTVLDKRGDTVGDLVRDAWCMWKDRRVHELVDRSLGHGYDIAEVAMYAQVALLCAQEDPTDRPTMTDVAAMLSSESTRLPMEPKQPTVLSEGSAGEGTYMSQSSRTIDITITSSATVLTRVRIIVDPEV</sequence>
<dbReference type="SUPFAM" id="SSF56112">
    <property type="entry name" value="Protein kinase-like (PK-like)"/>
    <property type="match status" value="1"/>
</dbReference>
<dbReference type="Gene3D" id="3.30.200.20">
    <property type="entry name" value="Phosphorylase Kinase, domain 1"/>
    <property type="match status" value="1"/>
</dbReference>
<dbReference type="Gene3D" id="1.10.510.10">
    <property type="entry name" value="Transferase(Phosphotransferase) domain 1"/>
    <property type="match status" value="1"/>
</dbReference>
<comment type="subcellular location">
    <subcellularLocation>
        <location evidence="1">Membrane</location>
        <topology evidence="1">Single-pass membrane protein</topology>
    </subcellularLocation>
</comment>
<dbReference type="Pfam" id="PF19584">
    <property type="entry name" value="MCAfunc"/>
    <property type="match status" value="1"/>
</dbReference>
<evidence type="ECO:0000256" key="4">
    <source>
        <dbReference type="ARBA" id="ARBA00023136"/>
    </source>
</evidence>
<dbReference type="SMR" id="A0A8I7BJT8"/>
<evidence type="ECO:0000313" key="8">
    <source>
        <dbReference type="Proteomes" id="UP000011116"/>
    </source>
</evidence>
<evidence type="ECO:0000256" key="1">
    <source>
        <dbReference type="ARBA" id="ARBA00004167"/>
    </source>
</evidence>
<name>A0A8I7BJT8_HORVV</name>
<dbReference type="Gramene" id="HORVU.MOREX.r3.7HG0729700.1">
    <property type="protein sequence ID" value="HORVU.MOREX.r3.7HG0729700.1"/>
    <property type="gene ID" value="HORVU.MOREX.r3.7HG0729700"/>
</dbReference>
<dbReference type="InterPro" id="IPR059179">
    <property type="entry name" value="MLKL-like_MCAfunc"/>
</dbReference>
<dbReference type="InterPro" id="IPR008271">
    <property type="entry name" value="Ser/Thr_kinase_AS"/>
</dbReference>
<dbReference type="FunFam" id="1.20.930.20:FF:000003">
    <property type="entry name" value="DNA mismatch repair protein MLH1"/>
    <property type="match status" value="1"/>
</dbReference>
<dbReference type="InterPro" id="IPR011009">
    <property type="entry name" value="Kinase-like_dom_sf"/>
</dbReference>
<dbReference type="InterPro" id="IPR045766">
    <property type="entry name" value="MCAfunc"/>
</dbReference>
<dbReference type="GO" id="GO:0016020">
    <property type="term" value="C:membrane"/>
    <property type="evidence" value="ECO:0007669"/>
    <property type="project" value="UniProtKB-SubCell"/>
</dbReference>
<keyword evidence="4" id="KW-0472">Membrane</keyword>
<evidence type="ECO:0000256" key="5">
    <source>
        <dbReference type="SAM" id="MobiDB-lite"/>
    </source>
</evidence>
<dbReference type="Pfam" id="PF00069">
    <property type="entry name" value="Pkinase"/>
    <property type="match status" value="1"/>
</dbReference>
<keyword evidence="8" id="KW-1185">Reference proteome</keyword>
<dbReference type="GO" id="GO:0007166">
    <property type="term" value="P:cell surface receptor signaling pathway"/>
    <property type="evidence" value="ECO:0007669"/>
    <property type="project" value="InterPro"/>
</dbReference>
<dbReference type="SMART" id="SM00220">
    <property type="entry name" value="S_TKc"/>
    <property type="match status" value="1"/>
</dbReference>
<dbReference type="InterPro" id="IPR036537">
    <property type="entry name" value="Adaptor_Cbl_N_dom_sf"/>
</dbReference>
<proteinExistence type="predicted"/>
<dbReference type="PROSITE" id="PS50011">
    <property type="entry name" value="PROTEIN_KINASE_DOM"/>
    <property type="match status" value="1"/>
</dbReference>
<dbReference type="AlphaFoldDB" id="A0A8I7BJT8"/>
<dbReference type="Gramene" id="HORVU.MOREX.r2.7HG0605360.1">
    <property type="protein sequence ID" value="HORVU.MOREX.r2.7HG0605360.1"/>
    <property type="gene ID" value="HORVU.MOREX.r2.7HG0605360"/>
</dbReference>
<feature type="domain" description="Protein kinase" evidence="6">
    <location>
        <begin position="239"/>
        <end position="515"/>
    </location>
</feature>
<dbReference type="GO" id="GO:0004672">
    <property type="term" value="F:protein kinase activity"/>
    <property type="evidence" value="ECO:0007669"/>
    <property type="project" value="InterPro"/>
</dbReference>
<reference evidence="7" key="2">
    <citation type="submission" date="2020-10" db="EMBL/GenBank/DDBJ databases">
        <authorList>
            <person name="Scholz U."/>
            <person name="Mascher M."/>
            <person name="Fiebig A."/>
        </authorList>
    </citation>
    <scope>NUCLEOTIDE SEQUENCE [LARGE SCALE GENOMIC DNA]</scope>
    <source>
        <strain evidence="7">cv. Morex</strain>
    </source>
</reference>
<dbReference type="EnsemblPlants" id="HORVU.MOREX.r3.7HG0729700.1">
    <property type="protein sequence ID" value="HORVU.MOREX.r3.7HG0729700.1"/>
    <property type="gene ID" value="HORVU.MOREX.r3.7HG0729700"/>
</dbReference>
<keyword evidence="2" id="KW-0812">Transmembrane</keyword>
<evidence type="ECO:0000256" key="3">
    <source>
        <dbReference type="ARBA" id="ARBA00022989"/>
    </source>
</evidence>
<reference evidence="7" key="3">
    <citation type="submission" date="2022-01" db="UniProtKB">
        <authorList>
            <consortium name="EnsemblPlants"/>
        </authorList>
    </citation>
    <scope>IDENTIFICATION</scope>
    <source>
        <strain evidence="7">subsp. vulgare</strain>
    </source>
</reference>
<organism evidence="7 8">
    <name type="scientific">Hordeum vulgare subsp. vulgare</name>
    <name type="common">Domesticated barley</name>
    <dbReference type="NCBI Taxonomy" id="112509"/>
    <lineage>
        <taxon>Eukaryota</taxon>
        <taxon>Viridiplantae</taxon>
        <taxon>Streptophyta</taxon>
        <taxon>Embryophyta</taxon>
        <taxon>Tracheophyta</taxon>
        <taxon>Spermatophyta</taxon>
        <taxon>Magnoliopsida</taxon>
        <taxon>Liliopsida</taxon>
        <taxon>Poales</taxon>
        <taxon>Poaceae</taxon>
        <taxon>BOP clade</taxon>
        <taxon>Pooideae</taxon>
        <taxon>Triticodae</taxon>
        <taxon>Triticeae</taxon>
        <taxon>Hordeinae</taxon>
        <taxon>Hordeum</taxon>
    </lineage>
</organism>
<feature type="region of interest" description="Disordered" evidence="5">
    <location>
        <begin position="513"/>
        <end position="537"/>
    </location>
</feature>
<dbReference type="GO" id="GO:0005262">
    <property type="term" value="F:calcium channel activity"/>
    <property type="evidence" value="ECO:0007669"/>
    <property type="project" value="UniProtKB-ARBA"/>
</dbReference>
<evidence type="ECO:0000256" key="2">
    <source>
        <dbReference type="ARBA" id="ARBA00022692"/>
    </source>
</evidence>
<dbReference type="Gene3D" id="1.20.930.20">
    <property type="entry name" value="Adaptor protein Cbl, N-terminal domain"/>
    <property type="match status" value="1"/>
</dbReference>
<dbReference type="Proteomes" id="UP000011116">
    <property type="component" value="Chromosome 7H"/>
</dbReference>
<dbReference type="CDD" id="cd21037">
    <property type="entry name" value="MLKL_NTD"/>
    <property type="match status" value="1"/>
</dbReference>
<keyword evidence="3" id="KW-1133">Transmembrane helix</keyword>
<evidence type="ECO:0000313" key="7">
    <source>
        <dbReference type="EnsemblPlants" id="HORVU.MOREX.r3.7HG0729700.1"/>
    </source>
</evidence>
<protein>
    <recommendedName>
        <fullName evidence="6">Protein kinase domain-containing protein</fullName>
    </recommendedName>
</protein>
<dbReference type="InterPro" id="IPR000719">
    <property type="entry name" value="Prot_kinase_dom"/>
</dbReference>
<dbReference type="PANTHER" id="PTHR27006">
    <property type="entry name" value="PROMASTIGOTE SURFACE ANTIGEN PROTEIN PSA"/>
    <property type="match status" value="1"/>
</dbReference>
<accession>A0A8I7BJT8</accession>
<reference evidence="8" key="1">
    <citation type="journal article" date="2012" name="Nature">
        <title>A physical, genetic and functional sequence assembly of the barley genome.</title>
        <authorList>
            <consortium name="The International Barley Genome Sequencing Consortium"/>
            <person name="Mayer K.F."/>
            <person name="Waugh R."/>
            <person name="Brown J.W."/>
            <person name="Schulman A."/>
            <person name="Langridge P."/>
            <person name="Platzer M."/>
            <person name="Fincher G.B."/>
            <person name="Muehlbauer G.J."/>
            <person name="Sato K."/>
            <person name="Close T.J."/>
            <person name="Wise R.P."/>
            <person name="Stein N."/>
        </authorList>
    </citation>
    <scope>NUCLEOTIDE SEQUENCE [LARGE SCALE GENOMIC DNA]</scope>
    <source>
        <strain evidence="8">cv. Morex</strain>
    </source>
</reference>
<dbReference type="GO" id="GO:0005524">
    <property type="term" value="F:ATP binding"/>
    <property type="evidence" value="ECO:0007669"/>
    <property type="project" value="InterPro"/>
</dbReference>
<dbReference type="PROSITE" id="PS00108">
    <property type="entry name" value="PROTEIN_KINASE_ST"/>
    <property type="match status" value="1"/>
</dbReference>